<accession>A0A174JWI2</accession>
<reference evidence="3 4" key="1">
    <citation type="submission" date="2015-09" db="EMBL/GenBank/DDBJ databases">
        <authorList>
            <consortium name="Pathogen Informatics"/>
        </authorList>
    </citation>
    <scope>NUCLEOTIDE SEQUENCE [LARGE SCALE GENOMIC DNA]</scope>
    <source>
        <strain evidence="3 4">2789STDY5608850</strain>
    </source>
</reference>
<sequence>MGKRYFITGATGCIGGWVVKNLIESGREVYALVRSPEKLSVLELIMEKEEIGKIHVVKGDITDYQLLLHTLKEDEIDTVIHMAAMQMPFCQADPVLGARVNVEGTVNMFEAVKACGLKKLVYASSTAVYGLTEEYEGGVYDNRSPFHPHAHYGVYKQANEWSARIYYEKDCISSIGLRPYVAYGPLRDQGMTSTPTTAMKAAVKGEAYEISYGGDFDFQYVDDVAKAFIMAAEAEYEGAHCFNFAGNSVNMTEVVKAIEEACPQAKGLITFKDEPLPFPKNVSGNELDRLIGEVPVTPLAEGVRQSVEIFKSRM</sequence>
<protein>
    <submittedName>
        <fullName evidence="3">UDP-glucose 4-epimerase</fullName>
        <ecNumber evidence="3">5.1.3.2</ecNumber>
    </submittedName>
</protein>
<dbReference type="Gene3D" id="3.40.50.720">
    <property type="entry name" value="NAD(P)-binding Rossmann-like Domain"/>
    <property type="match status" value="1"/>
</dbReference>
<organism evidence="3 4">
    <name type="scientific">Hungatella hathewayi</name>
    <dbReference type="NCBI Taxonomy" id="154046"/>
    <lineage>
        <taxon>Bacteria</taxon>
        <taxon>Bacillati</taxon>
        <taxon>Bacillota</taxon>
        <taxon>Clostridia</taxon>
        <taxon>Lachnospirales</taxon>
        <taxon>Lachnospiraceae</taxon>
        <taxon>Hungatella</taxon>
    </lineage>
</organism>
<dbReference type="EMBL" id="CYZE01000016">
    <property type="protein sequence ID" value="CUP01480.1"/>
    <property type="molecule type" value="Genomic_DNA"/>
</dbReference>
<dbReference type="EC" id="5.1.3.2" evidence="3"/>
<proteinExistence type="inferred from homology"/>
<dbReference type="GO" id="GO:0003978">
    <property type="term" value="F:UDP-glucose 4-epimerase activity"/>
    <property type="evidence" value="ECO:0007669"/>
    <property type="project" value="UniProtKB-EC"/>
</dbReference>
<dbReference type="Pfam" id="PF01370">
    <property type="entry name" value="Epimerase"/>
    <property type="match status" value="1"/>
</dbReference>
<dbReference type="RefSeq" id="WP_055658857.1">
    <property type="nucleotide sequence ID" value="NZ_CABIXC010000016.1"/>
</dbReference>
<keyword evidence="3" id="KW-0413">Isomerase</keyword>
<evidence type="ECO:0000313" key="3">
    <source>
        <dbReference type="EMBL" id="CUP01480.1"/>
    </source>
</evidence>
<evidence type="ECO:0000313" key="4">
    <source>
        <dbReference type="Proteomes" id="UP000095651"/>
    </source>
</evidence>
<dbReference type="InterPro" id="IPR036291">
    <property type="entry name" value="NAD(P)-bd_dom_sf"/>
</dbReference>
<dbReference type="CDD" id="cd08946">
    <property type="entry name" value="SDR_e"/>
    <property type="match status" value="1"/>
</dbReference>
<evidence type="ECO:0000259" key="2">
    <source>
        <dbReference type="Pfam" id="PF01370"/>
    </source>
</evidence>
<comment type="similarity">
    <text evidence="1">Belongs to the NAD(P)-dependent epimerase/dehydratase family.</text>
</comment>
<gene>
    <name evidence="3" type="primary">galE_3</name>
    <name evidence="3" type="ORF">ERS852407_04700</name>
</gene>
<dbReference type="InterPro" id="IPR001509">
    <property type="entry name" value="Epimerase_deHydtase"/>
</dbReference>
<dbReference type="PANTHER" id="PTHR43000">
    <property type="entry name" value="DTDP-D-GLUCOSE 4,6-DEHYDRATASE-RELATED"/>
    <property type="match status" value="1"/>
</dbReference>
<dbReference type="AlphaFoldDB" id="A0A174JWI2"/>
<dbReference type="Proteomes" id="UP000095651">
    <property type="component" value="Unassembled WGS sequence"/>
</dbReference>
<dbReference type="SUPFAM" id="SSF51735">
    <property type="entry name" value="NAD(P)-binding Rossmann-fold domains"/>
    <property type="match status" value="1"/>
</dbReference>
<feature type="domain" description="NAD-dependent epimerase/dehydratase" evidence="2">
    <location>
        <begin position="6"/>
        <end position="239"/>
    </location>
</feature>
<evidence type="ECO:0000256" key="1">
    <source>
        <dbReference type="ARBA" id="ARBA00007637"/>
    </source>
</evidence>
<name>A0A174JWI2_9FIRM</name>